<dbReference type="Pfam" id="PF03471">
    <property type="entry name" value="CorC_HlyC"/>
    <property type="match status" value="1"/>
</dbReference>
<dbReference type="RefSeq" id="WP_071893570.1">
    <property type="nucleotide sequence ID" value="NZ_CP018135.1"/>
</dbReference>
<keyword evidence="7 9" id="KW-0129">CBS domain</keyword>
<dbReference type="KEGG" id="nae:BHE16_02600"/>
<name>A0A1L2ZM54_9MICC</name>
<evidence type="ECO:0000313" key="14">
    <source>
        <dbReference type="Proteomes" id="UP000183530"/>
    </source>
</evidence>
<dbReference type="Pfam" id="PF01595">
    <property type="entry name" value="CNNM"/>
    <property type="match status" value="1"/>
</dbReference>
<evidence type="ECO:0000313" key="13">
    <source>
        <dbReference type="EMBL" id="APF40092.1"/>
    </source>
</evidence>
<gene>
    <name evidence="13" type="ORF">BHE16_02600</name>
</gene>
<keyword evidence="6 11" id="KW-1133">Transmembrane helix</keyword>
<keyword evidence="8 11" id="KW-0472">Membrane</keyword>
<keyword evidence="4 11" id="KW-0812">Transmembrane</keyword>
<dbReference type="PANTHER" id="PTHR22777:SF32">
    <property type="entry name" value="UPF0053 INNER MEMBRANE PROTEIN YFJD"/>
    <property type="match status" value="1"/>
</dbReference>
<dbReference type="PROSITE" id="PS51371">
    <property type="entry name" value="CBS"/>
    <property type="match status" value="2"/>
</dbReference>
<evidence type="ECO:0000256" key="1">
    <source>
        <dbReference type="ARBA" id="ARBA00004651"/>
    </source>
</evidence>
<evidence type="ECO:0000256" key="10">
    <source>
        <dbReference type="SAM" id="MobiDB-lite"/>
    </source>
</evidence>
<protein>
    <submittedName>
        <fullName evidence="13">Ion transporter</fullName>
    </submittedName>
</protein>
<dbReference type="InterPro" id="IPR016169">
    <property type="entry name" value="FAD-bd_PCMH_sub2"/>
</dbReference>
<evidence type="ECO:0000256" key="2">
    <source>
        <dbReference type="ARBA" id="ARBA00006337"/>
    </source>
</evidence>
<evidence type="ECO:0000256" key="5">
    <source>
        <dbReference type="ARBA" id="ARBA00022737"/>
    </source>
</evidence>
<dbReference type="STRING" id="556325.BHE16_02600"/>
<dbReference type="Pfam" id="PF00571">
    <property type="entry name" value="CBS"/>
    <property type="match status" value="2"/>
</dbReference>
<dbReference type="Gene3D" id="3.10.580.10">
    <property type="entry name" value="CBS-domain"/>
    <property type="match status" value="1"/>
</dbReference>
<keyword evidence="3" id="KW-1003">Cell membrane</keyword>
<evidence type="ECO:0000256" key="4">
    <source>
        <dbReference type="ARBA" id="ARBA00022692"/>
    </source>
</evidence>
<evidence type="ECO:0000256" key="7">
    <source>
        <dbReference type="ARBA" id="ARBA00023122"/>
    </source>
</evidence>
<dbReference type="InterPro" id="IPR046342">
    <property type="entry name" value="CBS_dom_sf"/>
</dbReference>
<proteinExistence type="inferred from homology"/>
<dbReference type="Gene3D" id="3.30.465.10">
    <property type="match status" value="1"/>
</dbReference>
<organism evidence="13 14">
    <name type="scientific">Neomicrococcus aestuarii</name>
    <dbReference type="NCBI Taxonomy" id="556325"/>
    <lineage>
        <taxon>Bacteria</taxon>
        <taxon>Bacillati</taxon>
        <taxon>Actinomycetota</taxon>
        <taxon>Actinomycetes</taxon>
        <taxon>Micrococcales</taxon>
        <taxon>Micrococcaceae</taxon>
        <taxon>Neomicrococcus</taxon>
    </lineage>
</organism>
<dbReference type="OrthoDB" id="110231at2"/>
<feature type="transmembrane region" description="Helical" evidence="11">
    <location>
        <begin position="90"/>
        <end position="108"/>
    </location>
</feature>
<dbReference type="GO" id="GO:0050660">
    <property type="term" value="F:flavin adenine dinucleotide binding"/>
    <property type="evidence" value="ECO:0007669"/>
    <property type="project" value="InterPro"/>
</dbReference>
<keyword evidence="14" id="KW-1185">Reference proteome</keyword>
<dbReference type="SUPFAM" id="SSF56176">
    <property type="entry name" value="FAD-binding/transporter-associated domain-like"/>
    <property type="match status" value="1"/>
</dbReference>
<comment type="similarity">
    <text evidence="2">Belongs to the UPF0053 family.</text>
</comment>
<evidence type="ECO:0000256" key="9">
    <source>
        <dbReference type="PROSITE-ProRule" id="PRU00703"/>
    </source>
</evidence>
<sequence length="448" mass="49357">MIPATLAIGALAFLAIAGLLSAVEAAFFYLSRQEAEQLLAHKPKSALRAILDDPVPHTNALRLWRLWFEMATAVAVAMLFTFLIENLWIAGLAATLTMSLMAFVVVGVSPRRLGRNRASSFVAGTAPLIRLLRMVLGPIPQWLVAVGNKLSPGETSGDEAFFSEEHFRDMVDRANEADMIEDVEAEFIHSVFDLGDTRVRSVMVPRTDMVTVDSGTSLADCMTLCLKSGCSRIPVIQETSDHIVGIVYLKDIARELHFKSDPDSTVDDIARDVRYVPESKSVAELLKELQIESTHVSIVIDEYGGTAGLVTLEDLIEEIVGEIDDEYDRSRPDVEEVRPGVFRISARTPLDDLGELFNKDLEDDEVDTAGGLLAKYLGRVPIVGSEVSVEGIHLHAETLEGRRNRIGFLLTWFEPEDTEEDEESQGSHGSSGRRDSADIHHLESERAS</sequence>
<dbReference type="EMBL" id="CP018135">
    <property type="protein sequence ID" value="APF40092.1"/>
    <property type="molecule type" value="Genomic_DNA"/>
</dbReference>
<dbReference type="FunFam" id="3.10.580.10:FF:000002">
    <property type="entry name" value="Magnesium/cobalt efflux protein CorC"/>
    <property type="match status" value="1"/>
</dbReference>
<accession>A0A1L2ZM54</accession>
<dbReference type="SMART" id="SM01091">
    <property type="entry name" value="CorC_HlyC"/>
    <property type="match status" value="1"/>
</dbReference>
<dbReference type="InterPro" id="IPR036318">
    <property type="entry name" value="FAD-bd_PCMH-like_sf"/>
</dbReference>
<feature type="domain" description="CBS" evidence="12">
    <location>
        <begin position="203"/>
        <end position="264"/>
    </location>
</feature>
<evidence type="ECO:0000256" key="8">
    <source>
        <dbReference type="ARBA" id="ARBA00023136"/>
    </source>
</evidence>
<dbReference type="SMART" id="SM00116">
    <property type="entry name" value="CBS"/>
    <property type="match status" value="2"/>
</dbReference>
<feature type="transmembrane region" description="Helical" evidence="11">
    <location>
        <begin position="6"/>
        <end position="30"/>
    </location>
</feature>
<evidence type="ECO:0000256" key="6">
    <source>
        <dbReference type="ARBA" id="ARBA00022989"/>
    </source>
</evidence>
<evidence type="ECO:0000256" key="3">
    <source>
        <dbReference type="ARBA" id="ARBA00022475"/>
    </source>
</evidence>
<dbReference type="InterPro" id="IPR002550">
    <property type="entry name" value="CNNM"/>
</dbReference>
<dbReference type="PANTHER" id="PTHR22777">
    <property type="entry name" value="HEMOLYSIN-RELATED"/>
    <property type="match status" value="1"/>
</dbReference>
<dbReference type="InterPro" id="IPR005170">
    <property type="entry name" value="Transptr-assoc_dom"/>
</dbReference>
<dbReference type="Proteomes" id="UP000183530">
    <property type="component" value="Chromosome"/>
</dbReference>
<dbReference type="GO" id="GO:0005886">
    <property type="term" value="C:plasma membrane"/>
    <property type="evidence" value="ECO:0007669"/>
    <property type="project" value="UniProtKB-SubCell"/>
</dbReference>
<dbReference type="InterPro" id="IPR000644">
    <property type="entry name" value="CBS_dom"/>
</dbReference>
<dbReference type="InterPro" id="IPR044751">
    <property type="entry name" value="Ion_transp-like_CBS"/>
</dbReference>
<evidence type="ECO:0000256" key="11">
    <source>
        <dbReference type="SAM" id="Phobius"/>
    </source>
</evidence>
<feature type="compositionally biased region" description="Basic and acidic residues" evidence="10">
    <location>
        <begin position="432"/>
        <end position="448"/>
    </location>
</feature>
<dbReference type="CDD" id="cd04590">
    <property type="entry name" value="CBS_pair_CorC_HlyC_assoc"/>
    <property type="match status" value="1"/>
</dbReference>
<feature type="region of interest" description="Disordered" evidence="10">
    <location>
        <begin position="416"/>
        <end position="448"/>
    </location>
</feature>
<keyword evidence="5" id="KW-0677">Repeat</keyword>
<feature type="domain" description="CBS" evidence="12">
    <location>
        <begin position="269"/>
        <end position="326"/>
    </location>
</feature>
<reference evidence="13 14" key="1">
    <citation type="submission" date="2016-11" db="EMBL/GenBank/DDBJ databases">
        <title>Genome sequencing of Zhihengliuella aestuarii B18 antagonistic to Plasmodiophora brassicae.</title>
        <authorList>
            <person name="Luo Y."/>
        </authorList>
    </citation>
    <scope>NUCLEOTIDE SEQUENCE [LARGE SCALE GENOMIC DNA]</scope>
    <source>
        <strain evidence="13 14">B18</strain>
    </source>
</reference>
<dbReference type="AlphaFoldDB" id="A0A1L2ZM54"/>
<dbReference type="SUPFAM" id="SSF54631">
    <property type="entry name" value="CBS-domain pair"/>
    <property type="match status" value="1"/>
</dbReference>
<comment type="subcellular location">
    <subcellularLocation>
        <location evidence="1">Cell membrane</location>
        <topology evidence="1">Multi-pass membrane protein</topology>
    </subcellularLocation>
</comment>
<evidence type="ECO:0000259" key="12">
    <source>
        <dbReference type="PROSITE" id="PS51371"/>
    </source>
</evidence>
<feature type="transmembrane region" description="Helical" evidence="11">
    <location>
        <begin position="66"/>
        <end position="84"/>
    </location>
</feature>